<dbReference type="InterPro" id="IPR047525">
    <property type="entry name" value="TfoX-like"/>
</dbReference>
<accession>A0A1G2KAM9</accession>
<evidence type="ECO:0000313" key="2">
    <source>
        <dbReference type="EMBL" id="OGZ96263.1"/>
    </source>
</evidence>
<dbReference type="SUPFAM" id="SSF159894">
    <property type="entry name" value="YgaC/TfoX-N like"/>
    <property type="match status" value="1"/>
</dbReference>
<dbReference type="Proteomes" id="UP000178574">
    <property type="component" value="Unassembled WGS sequence"/>
</dbReference>
<protein>
    <recommendedName>
        <fullName evidence="1">TfoX N-terminal domain-containing protein</fullName>
    </recommendedName>
</protein>
<proteinExistence type="predicted"/>
<evidence type="ECO:0000259" key="1">
    <source>
        <dbReference type="Pfam" id="PF04993"/>
    </source>
</evidence>
<gene>
    <name evidence="2" type="ORF">A2847_00630</name>
</gene>
<dbReference type="PANTHER" id="PTHR36121:SF1">
    <property type="entry name" value="PROTEIN SXY"/>
    <property type="match status" value="1"/>
</dbReference>
<dbReference type="PANTHER" id="PTHR36121">
    <property type="entry name" value="PROTEIN SXY"/>
    <property type="match status" value="1"/>
</dbReference>
<dbReference type="EMBL" id="MHQD01000016">
    <property type="protein sequence ID" value="OGZ96263.1"/>
    <property type="molecule type" value="Genomic_DNA"/>
</dbReference>
<sequence length="120" mass="13793">MAKNKNRDFHEYIMGDVFSGMSGVTSRAMFGGYGIYKDGKIFAIIVEEKLYFKAGNSNKAEYERAGSEPFRYTVPNGKVFEMAYWELPADILEDRDELPRWMEKSLAVNAEKKETKGKKK</sequence>
<comment type="caution">
    <text evidence="2">The sequence shown here is derived from an EMBL/GenBank/DDBJ whole genome shotgun (WGS) entry which is preliminary data.</text>
</comment>
<dbReference type="InterPro" id="IPR007076">
    <property type="entry name" value="TfoX_N"/>
</dbReference>
<feature type="domain" description="TfoX N-terminal" evidence="1">
    <location>
        <begin position="17"/>
        <end position="107"/>
    </location>
</feature>
<dbReference type="Pfam" id="PF04993">
    <property type="entry name" value="TfoX_N"/>
    <property type="match status" value="1"/>
</dbReference>
<dbReference type="AlphaFoldDB" id="A0A1G2KAM9"/>
<organism evidence="2 3">
    <name type="scientific">Candidatus Sungbacteria bacterium RIFCSPHIGHO2_01_FULL_50_25</name>
    <dbReference type="NCBI Taxonomy" id="1802265"/>
    <lineage>
        <taxon>Bacteria</taxon>
        <taxon>Candidatus Sungiibacteriota</taxon>
    </lineage>
</organism>
<dbReference type="Gene3D" id="3.30.1460.30">
    <property type="entry name" value="YgaC/TfoX-N like chaperone"/>
    <property type="match status" value="1"/>
</dbReference>
<evidence type="ECO:0000313" key="3">
    <source>
        <dbReference type="Proteomes" id="UP000178574"/>
    </source>
</evidence>
<name>A0A1G2KAM9_9BACT</name>
<reference evidence="2 3" key="1">
    <citation type="journal article" date="2016" name="Nat. Commun.">
        <title>Thousands of microbial genomes shed light on interconnected biogeochemical processes in an aquifer system.</title>
        <authorList>
            <person name="Anantharaman K."/>
            <person name="Brown C.T."/>
            <person name="Hug L.A."/>
            <person name="Sharon I."/>
            <person name="Castelle C.J."/>
            <person name="Probst A.J."/>
            <person name="Thomas B.C."/>
            <person name="Singh A."/>
            <person name="Wilkins M.J."/>
            <person name="Karaoz U."/>
            <person name="Brodie E.L."/>
            <person name="Williams K.H."/>
            <person name="Hubbard S.S."/>
            <person name="Banfield J.F."/>
        </authorList>
    </citation>
    <scope>NUCLEOTIDE SEQUENCE [LARGE SCALE GENOMIC DNA]</scope>
</reference>